<protein>
    <recommendedName>
        <fullName evidence="4">Secreted protein</fullName>
    </recommendedName>
</protein>
<keyword evidence="1" id="KW-0812">Transmembrane</keyword>
<feature type="transmembrane region" description="Helical" evidence="1">
    <location>
        <begin position="7"/>
        <end position="27"/>
    </location>
</feature>
<keyword evidence="3" id="KW-1185">Reference proteome</keyword>
<evidence type="ECO:0000313" key="2">
    <source>
        <dbReference type="EMBL" id="MDM5147382.1"/>
    </source>
</evidence>
<gene>
    <name evidence="2" type="ORF">NQX30_03215</name>
</gene>
<keyword evidence="1" id="KW-1133">Transmembrane helix</keyword>
<accession>A0ABT7QL67</accession>
<dbReference type="Proteomes" id="UP001168167">
    <property type="component" value="Unassembled WGS sequence"/>
</dbReference>
<dbReference type="EMBL" id="JANQAO010000002">
    <property type="protein sequence ID" value="MDM5147382.1"/>
    <property type="molecule type" value="Genomic_DNA"/>
</dbReference>
<evidence type="ECO:0008006" key="4">
    <source>
        <dbReference type="Google" id="ProtNLM"/>
    </source>
</evidence>
<proteinExistence type="predicted"/>
<evidence type="ECO:0000313" key="3">
    <source>
        <dbReference type="Proteomes" id="UP001168167"/>
    </source>
</evidence>
<name>A0ABT7QL67_9GAMM</name>
<reference evidence="2" key="1">
    <citation type="submission" date="2022-08" db="EMBL/GenBank/DDBJ databases">
        <authorList>
            <person name="Dzunkova M."/>
            <person name="La Clair J."/>
            <person name="Tyml T."/>
            <person name="Doud D."/>
            <person name="Schulz F."/>
            <person name="Piquer S."/>
            <person name="Porcel Sanchis D."/>
            <person name="Osborn A."/>
            <person name="Robinson D."/>
            <person name="Louie K.B."/>
            <person name="Bowen B.P."/>
            <person name="Bowers R."/>
            <person name="Lee J."/>
            <person name="Arnau Llombart V."/>
            <person name="Diaz Villanueva W."/>
            <person name="Gosliner T."/>
            <person name="Northen T."/>
            <person name="Cheng J.-F."/>
            <person name="Burkart M.D."/>
            <person name="Woyke T."/>
        </authorList>
    </citation>
    <scope>NUCLEOTIDE SEQUENCE</scope>
    <source>
        <strain evidence="2">Df01</strain>
    </source>
</reference>
<reference evidence="2" key="2">
    <citation type="journal article" date="2023" name="Microbiome">
        <title>Synthase-selected sorting approach identifies a beta-lactone synthase in a nudibranch symbiotic bacterium.</title>
        <authorList>
            <person name="Dzunkova M."/>
            <person name="La Clair J.J."/>
            <person name="Tyml T."/>
            <person name="Doud D."/>
            <person name="Schulz F."/>
            <person name="Piquer-Esteban S."/>
            <person name="Porcel Sanchis D."/>
            <person name="Osborn A."/>
            <person name="Robinson D."/>
            <person name="Louie K.B."/>
            <person name="Bowen B.P."/>
            <person name="Bowers R.M."/>
            <person name="Lee J."/>
            <person name="Arnau V."/>
            <person name="Diaz-Villanueva W."/>
            <person name="Stepanauskas R."/>
            <person name="Gosliner T."/>
            <person name="Date S.V."/>
            <person name="Northen T.R."/>
            <person name="Cheng J.F."/>
            <person name="Burkart M.D."/>
            <person name="Woyke T."/>
        </authorList>
    </citation>
    <scope>NUCLEOTIDE SEQUENCE</scope>
    <source>
        <strain evidence="2">Df01</strain>
    </source>
</reference>
<evidence type="ECO:0000256" key="1">
    <source>
        <dbReference type="SAM" id="Phobius"/>
    </source>
</evidence>
<keyword evidence="1" id="KW-0472">Membrane</keyword>
<comment type="caution">
    <text evidence="2">The sequence shown here is derived from an EMBL/GenBank/DDBJ whole genome shotgun (WGS) entry which is preliminary data.</text>
</comment>
<organism evidence="2 3">
    <name type="scientific">Candidatus Doriopsillibacter californiensis</name>
    <dbReference type="NCBI Taxonomy" id="2970740"/>
    <lineage>
        <taxon>Bacteria</taxon>
        <taxon>Pseudomonadati</taxon>
        <taxon>Pseudomonadota</taxon>
        <taxon>Gammaproteobacteria</taxon>
        <taxon>Candidatus Tethybacterales</taxon>
        <taxon>Candidatus Persebacteraceae</taxon>
        <taxon>Candidatus Doriopsillibacter</taxon>
    </lineage>
</organism>
<sequence>MKKFIKIGLGTVIIIILAIAAVGMYKFNYLASQPGYDVDGNKIQLSAEYTVCDENLNRYPNEQAALDAGFDHSQFGAIYCPE</sequence>